<keyword evidence="5" id="KW-1185">Reference proteome</keyword>
<evidence type="ECO:0000256" key="1">
    <source>
        <dbReference type="ARBA" id="ARBA00022884"/>
    </source>
</evidence>
<dbReference type="InterPro" id="IPR035920">
    <property type="entry name" value="YhbY-like_sf"/>
</dbReference>
<organism evidence="4 5">
    <name type="scientific">Lapidilactobacillus achengensis</name>
    <dbReference type="NCBI Taxonomy" id="2486000"/>
    <lineage>
        <taxon>Bacteria</taxon>
        <taxon>Bacillati</taxon>
        <taxon>Bacillota</taxon>
        <taxon>Bacilli</taxon>
        <taxon>Lactobacillales</taxon>
        <taxon>Lactobacillaceae</taxon>
        <taxon>Lapidilactobacillus</taxon>
    </lineage>
</organism>
<gene>
    <name evidence="4" type="primary">yhbY</name>
    <name evidence="4" type="ORF">ACFQHW_06510</name>
</gene>
<dbReference type="PANTHER" id="PTHR40065">
    <property type="entry name" value="RNA-BINDING PROTEIN YHBY"/>
    <property type="match status" value="1"/>
</dbReference>
<evidence type="ECO:0000313" key="4">
    <source>
        <dbReference type="EMBL" id="MFC6315226.1"/>
    </source>
</evidence>
<dbReference type="EMBL" id="JBHSSM010000016">
    <property type="protein sequence ID" value="MFC6315226.1"/>
    <property type="molecule type" value="Genomic_DNA"/>
</dbReference>
<dbReference type="InterPro" id="IPR051925">
    <property type="entry name" value="RNA-binding_domain"/>
</dbReference>
<dbReference type="SMART" id="SM01103">
    <property type="entry name" value="CRS1_YhbY"/>
    <property type="match status" value="1"/>
</dbReference>
<comment type="caution">
    <text evidence="4">The sequence shown here is derived from an EMBL/GenBank/DDBJ whole genome shotgun (WGS) entry which is preliminary data.</text>
</comment>
<dbReference type="InterPro" id="IPR017924">
    <property type="entry name" value="RNA-binding_YhbY"/>
</dbReference>
<sequence length="103" mass="11530">MLTSKQKRYIKSQANRLKPLVHVGKNGVNEAFLTDLRRAFATRELIKVNLLQNAPVTTDAVVAAVSEISDVTVVQVLGRVLTIYRPSHKEKYQQLSTEVNAIK</sequence>
<accession>A0ABW1UQG8</accession>
<dbReference type="PROSITE" id="PS51295">
    <property type="entry name" value="CRM"/>
    <property type="match status" value="1"/>
</dbReference>
<dbReference type="Pfam" id="PF01985">
    <property type="entry name" value="CRS1_YhbY"/>
    <property type="match status" value="1"/>
</dbReference>
<dbReference type="PANTHER" id="PTHR40065:SF3">
    <property type="entry name" value="RNA-BINDING PROTEIN YHBY"/>
    <property type="match status" value="1"/>
</dbReference>
<name>A0ABW1UQG8_9LACO</name>
<keyword evidence="1 2" id="KW-0694">RNA-binding</keyword>
<dbReference type="RefSeq" id="WP_125598086.1">
    <property type="nucleotide sequence ID" value="NZ_JBHSSM010000016.1"/>
</dbReference>
<dbReference type="Gene3D" id="3.30.110.60">
    <property type="entry name" value="YhbY-like"/>
    <property type="match status" value="1"/>
</dbReference>
<dbReference type="NCBIfam" id="TIGR00253">
    <property type="entry name" value="RNA_bind_YhbY"/>
    <property type="match status" value="1"/>
</dbReference>
<dbReference type="Proteomes" id="UP001596310">
    <property type="component" value="Unassembled WGS sequence"/>
</dbReference>
<evidence type="ECO:0000313" key="5">
    <source>
        <dbReference type="Proteomes" id="UP001596310"/>
    </source>
</evidence>
<evidence type="ECO:0000256" key="2">
    <source>
        <dbReference type="PROSITE-ProRule" id="PRU00626"/>
    </source>
</evidence>
<reference evidence="5" key="1">
    <citation type="journal article" date="2019" name="Int. J. Syst. Evol. Microbiol.">
        <title>The Global Catalogue of Microorganisms (GCM) 10K type strain sequencing project: providing services to taxonomists for standard genome sequencing and annotation.</title>
        <authorList>
            <consortium name="The Broad Institute Genomics Platform"/>
            <consortium name="The Broad Institute Genome Sequencing Center for Infectious Disease"/>
            <person name="Wu L."/>
            <person name="Ma J."/>
        </authorList>
    </citation>
    <scope>NUCLEOTIDE SEQUENCE [LARGE SCALE GENOMIC DNA]</scope>
    <source>
        <strain evidence="5">CCM 8897</strain>
    </source>
</reference>
<feature type="domain" description="CRM" evidence="3">
    <location>
        <begin position="1"/>
        <end position="96"/>
    </location>
</feature>
<proteinExistence type="predicted"/>
<dbReference type="InterPro" id="IPR001890">
    <property type="entry name" value="RNA-binding_CRM"/>
</dbReference>
<evidence type="ECO:0000259" key="3">
    <source>
        <dbReference type="PROSITE" id="PS51295"/>
    </source>
</evidence>
<protein>
    <submittedName>
        <fullName evidence="4">Ribosome assembly RNA-binding protein YhbY</fullName>
    </submittedName>
</protein>
<dbReference type="SUPFAM" id="SSF75471">
    <property type="entry name" value="YhbY-like"/>
    <property type="match status" value="1"/>
</dbReference>